<dbReference type="EMBL" id="CAJNNV010025626">
    <property type="protein sequence ID" value="CAE8615406.1"/>
    <property type="molecule type" value="Genomic_DNA"/>
</dbReference>
<gene>
    <name evidence="3" type="ORF">PGLA1383_LOCUS33122</name>
</gene>
<feature type="compositionally biased region" description="Gly residues" evidence="1">
    <location>
        <begin position="167"/>
        <end position="181"/>
    </location>
</feature>
<name>A0A813FSY6_POLGL</name>
<dbReference type="AlphaFoldDB" id="A0A813FSY6"/>
<feature type="compositionally biased region" description="Polar residues" evidence="1">
    <location>
        <begin position="140"/>
        <end position="159"/>
    </location>
</feature>
<evidence type="ECO:0000256" key="2">
    <source>
        <dbReference type="SAM" id="Phobius"/>
    </source>
</evidence>
<reference evidence="3" key="1">
    <citation type="submission" date="2021-02" db="EMBL/GenBank/DDBJ databases">
        <authorList>
            <person name="Dougan E. K."/>
            <person name="Rhodes N."/>
            <person name="Thang M."/>
            <person name="Chan C."/>
        </authorList>
    </citation>
    <scope>NUCLEOTIDE SEQUENCE</scope>
</reference>
<comment type="caution">
    <text evidence="3">The sequence shown here is derived from an EMBL/GenBank/DDBJ whole genome shotgun (WGS) entry which is preliminary data.</text>
</comment>
<evidence type="ECO:0000256" key="1">
    <source>
        <dbReference type="SAM" id="MobiDB-lite"/>
    </source>
</evidence>
<evidence type="ECO:0000313" key="4">
    <source>
        <dbReference type="Proteomes" id="UP000654075"/>
    </source>
</evidence>
<keyword evidence="2" id="KW-0812">Transmembrane</keyword>
<keyword evidence="2" id="KW-0472">Membrane</keyword>
<dbReference type="Proteomes" id="UP000654075">
    <property type="component" value="Unassembled WGS sequence"/>
</dbReference>
<organism evidence="3 4">
    <name type="scientific">Polarella glacialis</name>
    <name type="common">Dinoflagellate</name>
    <dbReference type="NCBI Taxonomy" id="89957"/>
    <lineage>
        <taxon>Eukaryota</taxon>
        <taxon>Sar</taxon>
        <taxon>Alveolata</taxon>
        <taxon>Dinophyceae</taxon>
        <taxon>Suessiales</taxon>
        <taxon>Suessiaceae</taxon>
        <taxon>Polarella</taxon>
    </lineage>
</organism>
<keyword evidence="4" id="KW-1185">Reference proteome</keyword>
<proteinExistence type="predicted"/>
<feature type="non-terminal residue" evidence="3">
    <location>
        <position position="1"/>
    </location>
</feature>
<feature type="region of interest" description="Disordered" evidence="1">
    <location>
        <begin position="97"/>
        <end position="226"/>
    </location>
</feature>
<feature type="compositionally biased region" description="Low complexity" evidence="1">
    <location>
        <begin position="107"/>
        <end position="119"/>
    </location>
</feature>
<evidence type="ECO:0000313" key="3">
    <source>
        <dbReference type="EMBL" id="CAE8615406.1"/>
    </source>
</evidence>
<feature type="compositionally biased region" description="Low complexity" evidence="1">
    <location>
        <begin position="212"/>
        <end position="226"/>
    </location>
</feature>
<keyword evidence="2" id="KW-1133">Transmembrane helix</keyword>
<feature type="compositionally biased region" description="Basic and acidic residues" evidence="1">
    <location>
        <begin position="97"/>
        <end position="106"/>
    </location>
</feature>
<accession>A0A813FSY6</accession>
<feature type="transmembrane region" description="Helical" evidence="2">
    <location>
        <begin position="44"/>
        <end position="68"/>
    </location>
</feature>
<protein>
    <submittedName>
        <fullName evidence="3">Uncharacterized protein</fullName>
    </submittedName>
</protein>
<sequence length="226" mass="22713">MASSGAGLLISMVSWRVAFGKAGGRGQSGGGDATGEVDAESGMSTYILAACVGGMVLLLCSGVGVAIYRSRTSVRMLLPLPAVSKWAASDQKELRKSKGAFREAAKGPEPAAGEAPETPSGGGNFQRQSSPNGGEDPRSNSKMSNGRRGSQVSNQSGGSRKSDRPVGFGGGGLGSGFGGVGRPLKKSNSRVAPLEETPTPVKAIVRGMNARSASPSASPSGGSSER</sequence>